<name>A0A2P2QF63_RHIMU</name>
<proteinExistence type="predicted"/>
<keyword evidence="1" id="KW-1133">Transmembrane helix</keyword>
<dbReference type="AlphaFoldDB" id="A0A2P2QF63"/>
<accession>A0A2P2QF63</accession>
<dbReference type="EMBL" id="GGEC01085168">
    <property type="protein sequence ID" value="MBX65652.1"/>
    <property type="molecule type" value="Transcribed_RNA"/>
</dbReference>
<sequence>MYAYTFTGLGSFTTSNSVYWVSNCNHICSFLILVVIGVVASLAISM</sequence>
<evidence type="ECO:0000256" key="1">
    <source>
        <dbReference type="SAM" id="Phobius"/>
    </source>
</evidence>
<protein>
    <submittedName>
        <fullName evidence="2">Uncharacterized protein</fullName>
    </submittedName>
</protein>
<feature type="transmembrane region" description="Helical" evidence="1">
    <location>
        <begin position="20"/>
        <end position="44"/>
    </location>
</feature>
<keyword evidence="1" id="KW-0472">Membrane</keyword>
<keyword evidence="1" id="KW-0812">Transmembrane</keyword>
<reference evidence="2" key="1">
    <citation type="submission" date="2018-02" db="EMBL/GenBank/DDBJ databases">
        <title>Rhizophora mucronata_Transcriptome.</title>
        <authorList>
            <person name="Meera S.P."/>
            <person name="Sreeshan A."/>
            <person name="Augustine A."/>
        </authorList>
    </citation>
    <scope>NUCLEOTIDE SEQUENCE</scope>
    <source>
        <tissue evidence="2">Leaf</tissue>
    </source>
</reference>
<evidence type="ECO:0000313" key="2">
    <source>
        <dbReference type="EMBL" id="MBX65652.1"/>
    </source>
</evidence>
<organism evidence="2">
    <name type="scientific">Rhizophora mucronata</name>
    <name type="common">Asiatic mangrove</name>
    <dbReference type="NCBI Taxonomy" id="61149"/>
    <lineage>
        <taxon>Eukaryota</taxon>
        <taxon>Viridiplantae</taxon>
        <taxon>Streptophyta</taxon>
        <taxon>Embryophyta</taxon>
        <taxon>Tracheophyta</taxon>
        <taxon>Spermatophyta</taxon>
        <taxon>Magnoliopsida</taxon>
        <taxon>eudicotyledons</taxon>
        <taxon>Gunneridae</taxon>
        <taxon>Pentapetalae</taxon>
        <taxon>rosids</taxon>
        <taxon>fabids</taxon>
        <taxon>Malpighiales</taxon>
        <taxon>Rhizophoraceae</taxon>
        <taxon>Rhizophora</taxon>
    </lineage>
</organism>